<dbReference type="AlphaFoldDB" id="A0A9W8Y3K8"/>
<dbReference type="EMBL" id="JAPEUY010000017">
    <property type="protein sequence ID" value="KAJ4364645.1"/>
    <property type="molecule type" value="Genomic_DNA"/>
</dbReference>
<feature type="signal peptide" evidence="1">
    <location>
        <begin position="1"/>
        <end position="17"/>
    </location>
</feature>
<proteinExistence type="predicted"/>
<accession>A0A9W8Y3K8</accession>
<sequence length="202" mass="21595">MQYLIFILSLLVLKANAIDFILFDEDDCATEDDPNKTCIDLNYGDCCGTFSTSGDLYGAAAVSTGSTPIQNTPTLRAYNEGGTPVAICGQIRASWTLANDPNNPGTFPCAVGPAPSTYNGFKVESVVTGGGSRKRGESLGSVVEPNGYGVLENGTIYAVKQNSQLGQLYKEMEGKMTTKERRSFIINHAENKEGANAKVFRA</sequence>
<feature type="chain" id="PRO_5040767319" evidence="1">
    <location>
        <begin position="18"/>
        <end position="202"/>
    </location>
</feature>
<evidence type="ECO:0000313" key="2">
    <source>
        <dbReference type="EMBL" id="KAJ4364645.1"/>
    </source>
</evidence>
<protein>
    <submittedName>
        <fullName evidence="2">Uncharacterized protein</fullName>
    </submittedName>
</protein>
<organism evidence="2 3">
    <name type="scientific">Neocucurbitaria cava</name>
    <dbReference type="NCBI Taxonomy" id="798079"/>
    <lineage>
        <taxon>Eukaryota</taxon>
        <taxon>Fungi</taxon>
        <taxon>Dikarya</taxon>
        <taxon>Ascomycota</taxon>
        <taxon>Pezizomycotina</taxon>
        <taxon>Dothideomycetes</taxon>
        <taxon>Pleosporomycetidae</taxon>
        <taxon>Pleosporales</taxon>
        <taxon>Pleosporineae</taxon>
        <taxon>Cucurbitariaceae</taxon>
        <taxon>Neocucurbitaria</taxon>
    </lineage>
</organism>
<gene>
    <name evidence="2" type="ORF">N0V83_009241</name>
</gene>
<evidence type="ECO:0000256" key="1">
    <source>
        <dbReference type="SAM" id="SignalP"/>
    </source>
</evidence>
<name>A0A9W8Y3K8_9PLEO</name>
<reference evidence="2" key="1">
    <citation type="submission" date="2022-10" db="EMBL/GenBank/DDBJ databases">
        <title>Tapping the CABI collections for fungal endophytes: first genome assemblies for Collariella, Neodidymelliopsis, Ascochyta clinopodiicola, Didymella pomorum, Didymosphaeria variabile, Neocosmospora piperis and Neocucurbitaria cava.</title>
        <authorList>
            <person name="Hill R."/>
        </authorList>
    </citation>
    <scope>NUCLEOTIDE SEQUENCE</scope>
    <source>
        <strain evidence="2">IMI 356814</strain>
    </source>
</reference>
<keyword evidence="1" id="KW-0732">Signal</keyword>
<comment type="caution">
    <text evidence="2">The sequence shown here is derived from an EMBL/GenBank/DDBJ whole genome shotgun (WGS) entry which is preliminary data.</text>
</comment>
<keyword evidence="3" id="KW-1185">Reference proteome</keyword>
<evidence type="ECO:0000313" key="3">
    <source>
        <dbReference type="Proteomes" id="UP001140560"/>
    </source>
</evidence>
<dbReference type="Proteomes" id="UP001140560">
    <property type="component" value="Unassembled WGS sequence"/>
</dbReference>